<organism evidence="1 2">
    <name type="scientific">Micromonospora echinofusca</name>
    <dbReference type="NCBI Taxonomy" id="47858"/>
    <lineage>
        <taxon>Bacteria</taxon>
        <taxon>Bacillati</taxon>
        <taxon>Actinomycetota</taxon>
        <taxon>Actinomycetes</taxon>
        <taxon>Micromonosporales</taxon>
        <taxon>Micromonosporaceae</taxon>
        <taxon>Micromonospora</taxon>
    </lineage>
</organism>
<gene>
    <name evidence="1" type="ORF">GA0070610_5162</name>
</gene>
<dbReference type="RefSeq" id="WP_089002366.1">
    <property type="nucleotide sequence ID" value="NZ_LT607733.1"/>
</dbReference>
<reference evidence="1 2" key="1">
    <citation type="submission" date="2016-06" db="EMBL/GenBank/DDBJ databases">
        <authorList>
            <person name="Kjaerup R.B."/>
            <person name="Dalgaard T.S."/>
            <person name="Juul-Madsen H.R."/>
        </authorList>
    </citation>
    <scope>NUCLEOTIDE SEQUENCE [LARGE SCALE GENOMIC DNA]</scope>
    <source>
        <strain evidence="1 2">DSM 43913</strain>
    </source>
</reference>
<dbReference type="AlphaFoldDB" id="A0A1C5GG73"/>
<evidence type="ECO:0000313" key="2">
    <source>
        <dbReference type="Proteomes" id="UP000198251"/>
    </source>
</evidence>
<evidence type="ECO:0000313" key="1">
    <source>
        <dbReference type="EMBL" id="SCG18811.1"/>
    </source>
</evidence>
<dbReference type="Proteomes" id="UP000198251">
    <property type="component" value="Chromosome I"/>
</dbReference>
<sequence length="69" mass="7648">MRGIVSPGIDGTWPLARITARLTRAVLSPRSLDRGHTLAAAERFDAPTHLVASRNVRRPFVDRMRTADP</sequence>
<name>A0A1C5GG73_MICEH</name>
<dbReference type="EMBL" id="LT607733">
    <property type="protein sequence ID" value="SCG18811.1"/>
    <property type="molecule type" value="Genomic_DNA"/>
</dbReference>
<keyword evidence="2" id="KW-1185">Reference proteome</keyword>
<protein>
    <submittedName>
        <fullName evidence="1">Uncharacterized protein</fullName>
    </submittedName>
</protein>
<accession>A0A1C5GG73</accession>
<proteinExistence type="predicted"/>
<dbReference type="GeneID" id="95804832"/>